<comment type="caution">
    <text evidence="18">The sequence shown here is derived from an EMBL/GenBank/DDBJ whole genome shotgun (WGS) entry which is preliminary data.</text>
</comment>
<dbReference type="PANTHER" id="PTHR33353:SF10">
    <property type="entry name" value="ENDO-BETA-1,4-GLUCANASE D"/>
    <property type="match status" value="1"/>
</dbReference>
<comment type="subcellular location">
    <subcellularLocation>
        <location evidence="2">Secreted</location>
    </subcellularLocation>
</comment>
<keyword evidence="12" id="KW-0624">Polysaccharide degradation</keyword>
<evidence type="ECO:0000256" key="9">
    <source>
        <dbReference type="ARBA" id="ARBA00023033"/>
    </source>
</evidence>
<comment type="similarity">
    <text evidence="13">Belongs to the polysaccharide monooxygenase AA9 family.</text>
</comment>
<evidence type="ECO:0000256" key="16">
    <source>
        <dbReference type="SAM" id="SignalP"/>
    </source>
</evidence>
<accession>A0A2G8RPV8</accession>
<evidence type="ECO:0000256" key="8">
    <source>
        <dbReference type="ARBA" id="ARBA00023008"/>
    </source>
</evidence>
<dbReference type="Pfam" id="PF03443">
    <property type="entry name" value="AA9"/>
    <property type="match status" value="1"/>
</dbReference>
<keyword evidence="19" id="KW-1185">Reference proteome</keyword>
<evidence type="ECO:0000256" key="13">
    <source>
        <dbReference type="ARBA" id="ARBA00044502"/>
    </source>
</evidence>
<gene>
    <name evidence="18" type="ORF">GSI_14868</name>
</gene>
<keyword evidence="7" id="KW-0560">Oxidoreductase</keyword>
<keyword evidence="3" id="KW-0964">Secreted</keyword>
<evidence type="ECO:0000256" key="3">
    <source>
        <dbReference type="ARBA" id="ARBA00022525"/>
    </source>
</evidence>
<dbReference type="AlphaFoldDB" id="A0A2G8RPV8"/>
<protein>
    <recommendedName>
        <fullName evidence="15">lytic cellulose monooxygenase (C4-dehydrogenating)</fullName>
        <ecNumber evidence="15">1.14.99.56</ecNumber>
    </recommendedName>
</protein>
<dbReference type="InterPro" id="IPR049892">
    <property type="entry name" value="AA9"/>
</dbReference>
<evidence type="ECO:0000313" key="18">
    <source>
        <dbReference type="EMBL" id="PIL23555.1"/>
    </source>
</evidence>
<evidence type="ECO:0000256" key="10">
    <source>
        <dbReference type="ARBA" id="ARBA00023157"/>
    </source>
</evidence>
<evidence type="ECO:0000256" key="15">
    <source>
        <dbReference type="ARBA" id="ARBA00047174"/>
    </source>
</evidence>
<feature type="domain" description="Auxiliary Activity family 9 catalytic" evidence="17">
    <location>
        <begin position="19"/>
        <end position="229"/>
    </location>
</feature>
<evidence type="ECO:0000256" key="6">
    <source>
        <dbReference type="ARBA" id="ARBA00023001"/>
    </source>
</evidence>
<dbReference type="Gene3D" id="2.70.50.70">
    <property type="match status" value="1"/>
</dbReference>
<dbReference type="PANTHER" id="PTHR33353">
    <property type="entry name" value="PUTATIVE (AFU_ORTHOLOGUE AFUA_1G12560)-RELATED"/>
    <property type="match status" value="1"/>
</dbReference>
<evidence type="ECO:0000256" key="12">
    <source>
        <dbReference type="ARBA" id="ARBA00023326"/>
    </source>
</evidence>
<dbReference type="EC" id="1.14.99.56" evidence="15"/>
<comment type="catalytic activity">
    <reaction evidence="14">
        <text>[(1-&gt;4)-beta-D-glucosyl]n+m + reduced acceptor + O2 = 4-dehydro-beta-D-glucosyl-[(1-&gt;4)-beta-D-glucosyl]n-1 + [(1-&gt;4)-beta-D-glucosyl]m + acceptor + H2O.</text>
        <dbReference type="EC" id="1.14.99.56"/>
    </reaction>
</comment>
<evidence type="ECO:0000256" key="14">
    <source>
        <dbReference type="ARBA" id="ARBA00045077"/>
    </source>
</evidence>
<keyword evidence="10" id="KW-1015">Disulfide bond</keyword>
<dbReference type="GO" id="GO:0004497">
    <property type="term" value="F:monooxygenase activity"/>
    <property type="evidence" value="ECO:0007669"/>
    <property type="project" value="UniProtKB-KW"/>
</dbReference>
<sequence length="300" mass="31995">MKNIFAVLAVLSAQLVAAHYTLPDLIANGTTAADWVYVRETESHYSNGPITDVTSQEFRCYELDMSATPGETSIATVQAGSTIGFKGEHSPNALRCAMIAHVPIVPLLAANSDFYHPGYFSAYMSPASPAANSPEAGTGQTWFKVWEDPPVYENGALVFPLETSDQFTFTIPKSLPSGQYLLRGEQIALHLAETFGGAQFYIGCAQINVVNGGSGTPGPLVSIPGVYTGVGTFSVLSTALVAGVRRRGCTDVTCYLTRPTIKPSVNFRLVQNEPGILLNIYNLPADYAGYVSPGPSIWSG</sequence>
<keyword evidence="6" id="KW-0136">Cellulose degradation</keyword>
<dbReference type="GO" id="GO:0005576">
    <property type="term" value="C:extracellular region"/>
    <property type="evidence" value="ECO:0007669"/>
    <property type="project" value="UniProtKB-SubCell"/>
</dbReference>
<evidence type="ECO:0000313" key="19">
    <source>
        <dbReference type="Proteomes" id="UP000230002"/>
    </source>
</evidence>
<evidence type="ECO:0000256" key="7">
    <source>
        <dbReference type="ARBA" id="ARBA00023002"/>
    </source>
</evidence>
<keyword evidence="9" id="KW-0503">Monooxygenase</keyword>
<evidence type="ECO:0000256" key="1">
    <source>
        <dbReference type="ARBA" id="ARBA00001973"/>
    </source>
</evidence>
<dbReference type="STRING" id="1077348.A0A2G8RPV8"/>
<dbReference type="CDD" id="cd21175">
    <property type="entry name" value="LPMO_AA9"/>
    <property type="match status" value="1"/>
</dbReference>
<dbReference type="GO" id="GO:0030245">
    <property type="term" value="P:cellulose catabolic process"/>
    <property type="evidence" value="ECO:0007669"/>
    <property type="project" value="UniProtKB-KW"/>
</dbReference>
<evidence type="ECO:0000259" key="17">
    <source>
        <dbReference type="Pfam" id="PF03443"/>
    </source>
</evidence>
<evidence type="ECO:0000256" key="11">
    <source>
        <dbReference type="ARBA" id="ARBA00023277"/>
    </source>
</evidence>
<keyword evidence="8" id="KW-0186">Copper</keyword>
<keyword evidence="4" id="KW-0479">Metal-binding</keyword>
<evidence type="ECO:0000256" key="5">
    <source>
        <dbReference type="ARBA" id="ARBA00022729"/>
    </source>
</evidence>
<name>A0A2G8RPV8_9APHY</name>
<keyword evidence="11" id="KW-0119">Carbohydrate metabolism</keyword>
<dbReference type="InterPro" id="IPR005103">
    <property type="entry name" value="AA9_LPMO"/>
</dbReference>
<keyword evidence="5 16" id="KW-0732">Signal</keyword>
<proteinExistence type="inferred from homology"/>
<comment type="cofactor">
    <cofactor evidence="1">
        <name>Cu(2+)</name>
        <dbReference type="ChEBI" id="CHEBI:29036"/>
    </cofactor>
</comment>
<dbReference type="Proteomes" id="UP000230002">
    <property type="component" value="Unassembled WGS sequence"/>
</dbReference>
<dbReference type="GO" id="GO:0046872">
    <property type="term" value="F:metal ion binding"/>
    <property type="evidence" value="ECO:0007669"/>
    <property type="project" value="UniProtKB-KW"/>
</dbReference>
<dbReference type="EMBL" id="AYKW01000068">
    <property type="protein sequence ID" value="PIL23555.1"/>
    <property type="molecule type" value="Genomic_DNA"/>
</dbReference>
<organism evidence="18 19">
    <name type="scientific">Ganoderma sinense ZZ0214-1</name>
    <dbReference type="NCBI Taxonomy" id="1077348"/>
    <lineage>
        <taxon>Eukaryota</taxon>
        <taxon>Fungi</taxon>
        <taxon>Dikarya</taxon>
        <taxon>Basidiomycota</taxon>
        <taxon>Agaricomycotina</taxon>
        <taxon>Agaricomycetes</taxon>
        <taxon>Polyporales</taxon>
        <taxon>Polyporaceae</taxon>
        <taxon>Ganoderma</taxon>
    </lineage>
</organism>
<evidence type="ECO:0000256" key="2">
    <source>
        <dbReference type="ARBA" id="ARBA00004613"/>
    </source>
</evidence>
<dbReference type="OrthoDB" id="3496539at2759"/>
<feature type="signal peptide" evidence="16">
    <location>
        <begin position="1"/>
        <end position="18"/>
    </location>
</feature>
<reference evidence="18 19" key="1">
    <citation type="journal article" date="2015" name="Sci. Rep.">
        <title>Chromosome-level genome map provides insights into diverse defense mechanisms in the medicinal fungus Ganoderma sinense.</title>
        <authorList>
            <person name="Zhu Y."/>
            <person name="Xu J."/>
            <person name="Sun C."/>
            <person name="Zhou S."/>
            <person name="Xu H."/>
            <person name="Nelson D.R."/>
            <person name="Qian J."/>
            <person name="Song J."/>
            <person name="Luo H."/>
            <person name="Xiang L."/>
            <person name="Li Y."/>
            <person name="Xu Z."/>
            <person name="Ji A."/>
            <person name="Wang L."/>
            <person name="Lu S."/>
            <person name="Hayward A."/>
            <person name="Sun W."/>
            <person name="Li X."/>
            <person name="Schwartz D.C."/>
            <person name="Wang Y."/>
            <person name="Chen S."/>
        </authorList>
    </citation>
    <scope>NUCLEOTIDE SEQUENCE [LARGE SCALE GENOMIC DNA]</scope>
    <source>
        <strain evidence="18 19">ZZ0214-1</strain>
    </source>
</reference>
<evidence type="ECO:0000256" key="4">
    <source>
        <dbReference type="ARBA" id="ARBA00022723"/>
    </source>
</evidence>
<feature type="chain" id="PRO_5013768934" description="lytic cellulose monooxygenase (C4-dehydrogenating)" evidence="16">
    <location>
        <begin position="19"/>
        <end position="300"/>
    </location>
</feature>